<feature type="domain" description="ATP-citrate synthase ATP-grasp" evidence="10">
    <location>
        <begin position="1"/>
        <end position="176"/>
    </location>
</feature>
<dbReference type="InterPro" id="IPR032263">
    <property type="entry name" value="Citrate-bd"/>
</dbReference>
<evidence type="ECO:0000256" key="7">
    <source>
        <dbReference type="ARBA" id="ARBA00022840"/>
    </source>
</evidence>
<evidence type="ECO:0000256" key="3">
    <source>
        <dbReference type="ARBA" id="ARBA00022490"/>
    </source>
</evidence>
<dbReference type="AlphaFoldDB" id="A0AAV0B4S2"/>
<keyword evidence="4" id="KW-0444">Lipid biosynthesis</keyword>
<keyword evidence="3" id="KW-0963">Cytoplasm</keyword>
<evidence type="ECO:0000256" key="4">
    <source>
        <dbReference type="ARBA" id="ARBA00022516"/>
    </source>
</evidence>
<evidence type="ECO:0000256" key="1">
    <source>
        <dbReference type="ARBA" id="ARBA00004496"/>
    </source>
</evidence>
<dbReference type="GO" id="GO:0005524">
    <property type="term" value="F:ATP binding"/>
    <property type="evidence" value="ECO:0007669"/>
    <property type="project" value="UniProtKB-KW"/>
</dbReference>
<name>A0AAV0B4S2_PHAPC</name>
<dbReference type="InterPro" id="IPR016102">
    <property type="entry name" value="Succinyl-CoA_synth-like"/>
</dbReference>
<evidence type="ECO:0000256" key="2">
    <source>
        <dbReference type="ARBA" id="ARBA00012639"/>
    </source>
</evidence>
<reference evidence="11" key="1">
    <citation type="submission" date="2022-06" db="EMBL/GenBank/DDBJ databases">
        <authorList>
            <consortium name="SYNGENTA / RWTH Aachen University"/>
        </authorList>
    </citation>
    <scope>NUCLEOTIDE SEQUENCE</scope>
</reference>
<organism evidence="11 12">
    <name type="scientific">Phakopsora pachyrhizi</name>
    <name type="common">Asian soybean rust disease fungus</name>
    <dbReference type="NCBI Taxonomy" id="170000"/>
    <lineage>
        <taxon>Eukaryota</taxon>
        <taxon>Fungi</taxon>
        <taxon>Dikarya</taxon>
        <taxon>Basidiomycota</taxon>
        <taxon>Pucciniomycotina</taxon>
        <taxon>Pucciniomycetes</taxon>
        <taxon>Pucciniales</taxon>
        <taxon>Phakopsoraceae</taxon>
        <taxon>Phakopsora</taxon>
    </lineage>
</organism>
<dbReference type="InterPro" id="IPR056749">
    <property type="entry name" value="Citrate_synth_N"/>
</dbReference>
<dbReference type="GO" id="GO:0003878">
    <property type="term" value="F:ATP citrate synthase activity"/>
    <property type="evidence" value="ECO:0007669"/>
    <property type="project" value="UniProtKB-EC"/>
</dbReference>
<accession>A0AAV0B4S2</accession>
<evidence type="ECO:0000256" key="5">
    <source>
        <dbReference type="ARBA" id="ARBA00022679"/>
    </source>
</evidence>
<comment type="subcellular location">
    <subcellularLocation>
        <location evidence="1">Cytoplasm</location>
    </subcellularLocation>
</comment>
<dbReference type="SUPFAM" id="SSF56059">
    <property type="entry name" value="Glutathione synthetase ATP-binding domain-like"/>
    <property type="match status" value="1"/>
</dbReference>
<keyword evidence="8" id="KW-0443">Lipid metabolism</keyword>
<dbReference type="Gene3D" id="3.30.470.110">
    <property type="match status" value="1"/>
</dbReference>
<dbReference type="Proteomes" id="UP001153365">
    <property type="component" value="Unassembled WGS sequence"/>
</dbReference>
<protein>
    <recommendedName>
        <fullName evidence="2">ATP citrate synthase</fullName>
        <ecNumber evidence="2">2.3.3.8</ecNumber>
    </recommendedName>
</protein>
<comment type="caution">
    <text evidence="11">The sequence shown here is derived from an EMBL/GenBank/DDBJ whole genome shotgun (WGS) entry which is preliminary data.</text>
</comment>
<keyword evidence="12" id="KW-1185">Reference proteome</keyword>
<feature type="domain" description="ATP-citrate synthase citrate-binding" evidence="9">
    <location>
        <begin position="208"/>
        <end position="255"/>
    </location>
</feature>
<dbReference type="GO" id="GO:0006629">
    <property type="term" value="P:lipid metabolic process"/>
    <property type="evidence" value="ECO:0007669"/>
    <property type="project" value="UniProtKB-KW"/>
</dbReference>
<dbReference type="GO" id="GO:0005737">
    <property type="term" value="C:cytoplasm"/>
    <property type="evidence" value="ECO:0007669"/>
    <property type="project" value="UniProtKB-SubCell"/>
</dbReference>
<dbReference type="Gene3D" id="3.40.50.261">
    <property type="entry name" value="Succinyl-CoA synthetase domains"/>
    <property type="match status" value="1"/>
</dbReference>
<evidence type="ECO:0000256" key="6">
    <source>
        <dbReference type="ARBA" id="ARBA00022741"/>
    </source>
</evidence>
<feature type="non-terminal residue" evidence="11">
    <location>
        <position position="256"/>
    </location>
</feature>
<evidence type="ECO:0000256" key="8">
    <source>
        <dbReference type="ARBA" id="ARBA00023098"/>
    </source>
</evidence>
<evidence type="ECO:0000259" key="10">
    <source>
        <dbReference type="Pfam" id="PF24948"/>
    </source>
</evidence>
<dbReference type="Pfam" id="PF16114">
    <property type="entry name" value="Citrate_bind"/>
    <property type="match status" value="1"/>
</dbReference>
<keyword evidence="5" id="KW-0808">Transferase</keyword>
<dbReference type="EMBL" id="CALTRL010003753">
    <property type="protein sequence ID" value="CAH7681893.1"/>
    <property type="molecule type" value="Genomic_DNA"/>
</dbReference>
<evidence type="ECO:0000313" key="12">
    <source>
        <dbReference type="Proteomes" id="UP001153365"/>
    </source>
</evidence>
<evidence type="ECO:0000259" key="9">
    <source>
        <dbReference type="Pfam" id="PF16114"/>
    </source>
</evidence>
<sequence length="256" mass="27799">PDQLIKRQGKAGLLGLKMSWNQAKAWIQERAGKPVNVEGVTGTLNTFIVEPFTPYPSDTNCDCILQQVLKGNMILFTHKGGVDSKAPKITVLADGDLPSQAELKSGLLSAVPSKRQDALVNFLARLYSTYVELHYTYLEINPLVCMESANGSPSIAFLDMATKLDQTADYLCRAKWAIGRDISSPVNGSDKVFANRGQSMVFPAPFGRDLTKEEAYIQKLDASTGPSLKLTVLNPKGRVWTMVPGGGASEVYSSVI</sequence>
<dbReference type="Pfam" id="PF24948">
    <property type="entry name" value="Citrate_synth_N"/>
    <property type="match status" value="1"/>
</dbReference>
<feature type="non-terminal residue" evidence="11">
    <location>
        <position position="1"/>
    </location>
</feature>
<proteinExistence type="predicted"/>
<keyword evidence="6" id="KW-0547">Nucleotide-binding</keyword>
<dbReference type="EC" id="2.3.3.8" evidence="2"/>
<keyword evidence="7" id="KW-0067">ATP-binding</keyword>
<gene>
    <name evidence="11" type="ORF">PPACK8108_LOCUS14564</name>
</gene>
<evidence type="ECO:0000313" key="11">
    <source>
        <dbReference type="EMBL" id="CAH7681893.1"/>
    </source>
</evidence>